<dbReference type="AlphaFoldDB" id="A0A8S3TCG9"/>
<protein>
    <submittedName>
        <fullName evidence="1">Uncharacterized protein</fullName>
    </submittedName>
</protein>
<comment type="caution">
    <text evidence="1">The sequence shown here is derived from an EMBL/GenBank/DDBJ whole genome shotgun (WGS) entry which is preliminary data.</text>
</comment>
<proteinExistence type="predicted"/>
<evidence type="ECO:0000313" key="1">
    <source>
        <dbReference type="EMBL" id="CAG2226785.1"/>
    </source>
</evidence>
<dbReference type="Proteomes" id="UP000683360">
    <property type="component" value="Unassembled WGS sequence"/>
</dbReference>
<evidence type="ECO:0000313" key="2">
    <source>
        <dbReference type="Proteomes" id="UP000683360"/>
    </source>
</evidence>
<organism evidence="1 2">
    <name type="scientific">Mytilus edulis</name>
    <name type="common">Blue mussel</name>
    <dbReference type="NCBI Taxonomy" id="6550"/>
    <lineage>
        <taxon>Eukaryota</taxon>
        <taxon>Metazoa</taxon>
        <taxon>Spiralia</taxon>
        <taxon>Lophotrochozoa</taxon>
        <taxon>Mollusca</taxon>
        <taxon>Bivalvia</taxon>
        <taxon>Autobranchia</taxon>
        <taxon>Pteriomorphia</taxon>
        <taxon>Mytilida</taxon>
        <taxon>Mytiloidea</taxon>
        <taxon>Mytilidae</taxon>
        <taxon>Mytilinae</taxon>
        <taxon>Mytilus</taxon>
    </lineage>
</organism>
<dbReference type="EMBL" id="CAJPWZ010001936">
    <property type="protein sequence ID" value="CAG2226785.1"/>
    <property type="molecule type" value="Genomic_DNA"/>
</dbReference>
<accession>A0A8S3TCG9</accession>
<gene>
    <name evidence="1" type="ORF">MEDL_39835</name>
</gene>
<keyword evidence="2" id="KW-1185">Reference proteome</keyword>
<reference evidence="1" key="1">
    <citation type="submission" date="2021-03" db="EMBL/GenBank/DDBJ databases">
        <authorList>
            <person name="Bekaert M."/>
        </authorList>
    </citation>
    <scope>NUCLEOTIDE SEQUENCE</scope>
</reference>
<sequence length="194" mass="22470">MLYQPSDTTNTNNEILKICVDMMTRCHLPVDIFSEILPISPLSNPSLTKHGCHVVLKPCNTPSSNDKETPCRYFTKWQILLLFKILRVFEKIPARERQMIDQWIGCNYRHSIEVSQIRSNIFDENSLATFNVQGNVFLEIVSEMESVLKAQKSLKWVPFQMKCQVLIDVFKVSISKLIQKAFTFIPGFLRLSKK</sequence>
<name>A0A8S3TCG9_MYTED</name>